<reference evidence="1" key="2">
    <citation type="submission" date="2021-04" db="EMBL/GenBank/DDBJ databases">
        <authorList>
            <person name="Gilroy R."/>
        </authorList>
    </citation>
    <scope>NUCLEOTIDE SEQUENCE</scope>
    <source>
        <strain evidence="1">ChiBcolR9-63</strain>
    </source>
</reference>
<dbReference type="EMBL" id="DXBD01000021">
    <property type="protein sequence ID" value="HIZ67412.1"/>
    <property type="molecule type" value="Genomic_DNA"/>
</dbReference>
<evidence type="ECO:0000313" key="1">
    <source>
        <dbReference type="EMBL" id="HIZ67412.1"/>
    </source>
</evidence>
<protein>
    <submittedName>
        <fullName evidence="1">Uncharacterized protein</fullName>
    </submittedName>
</protein>
<comment type="caution">
    <text evidence="1">The sequence shown here is derived from an EMBL/GenBank/DDBJ whole genome shotgun (WGS) entry which is preliminary data.</text>
</comment>
<name>A0A9D2FV81_9STRE</name>
<gene>
    <name evidence="1" type="ORF">H9965_02900</name>
</gene>
<proteinExistence type="predicted"/>
<accession>A0A9D2FV81</accession>
<dbReference type="AlphaFoldDB" id="A0A9D2FV81"/>
<dbReference type="Proteomes" id="UP000824058">
    <property type="component" value="Unassembled WGS sequence"/>
</dbReference>
<reference evidence="1" key="1">
    <citation type="journal article" date="2021" name="PeerJ">
        <title>Extensive microbial diversity within the chicken gut microbiome revealed by metagenomics and culture.</title>
        <authorList>
            <person name="Gilroy R."/>
            <person name="Ravi A."/>
            <person name="Getino M."/>
            <person name="Pursley I."/>
            <person name="Horton D.L."/>
            <person name="Alikhan N.F."/>
            <person name="Baker D."/>
            <person name="Gharbi K."/>
            <person name="Hall N."/>
            <person name="Watson M."/>
            <person name="Adriaenssens E.M."/>
            <person name="Foster-Nyarko E."/>
            <person name="Jarju S."/>
            <person name="Secka A."/>
            <person name="Antonio M."/>
            <person name="Oren A."/>
            <person name="Chaudhuri R.R."/>
            <person name="La Ragione R."/>
            <person name="Hildebrand F."/>
            <person name="Pallen M.J."/>
        </authorList>
    </citation>
    <scope>NUCLEOTIDE SEQUENCE</scope>
    <source>
        <strain evidence="1">ChiBcolR9-63</strain>
    </source>
</reference>
<sequence length="71" mass="8301">MNLTGMELQIIEWVVYLQETKEIVLIKPENYNDLDDRELNHLIKGTGSERLIESRALQIVIDFLNQKTQVS</sequence>
<organism evidence="1 2">
    <name type="scientific">Candidatus Streptococcus faecavium</name>
    <dbReference type="NCBI Taxonomy" id="2838763"/>
    <lineage>
        <taxon>Bacteria</taxon>
        <taxon>Bacillati</taxon>
        <taxon>Bacillota</taxon>
        <taxon>Bacilli</taxon>
        <taxon>Lactobacillales</taxon>
        <taxon>Streptococcaceae</taxon>
        <taxon>Streptococcus</taxon>
    </lineage>
</organism>
<evidence type="ECO:0000313" key="2">
    <source>
        <dbReference type="Proteomes" id="UP000824058"/>
    </source>
</evidence>